<dbReference type="GO" id="GO:0035591">
    <property type="term" value="F:signaling adaptor activity"/>
    <property type="evidence" value="ECO:0007669"/>
    <property type="project" value="TreeGrafter"/>
</dbReference>
<keyword evidence="2" id="KW-0677">Repeat</keyword>
<feature type="compositionally biased region" description="Low complexity" evidence="3">
    <location>
        <begin position="405"/>
        <end position="432"/>
    </location>
</feature>
<dbReference type="GO" id="GO:0061499">
    <property type="term" value="C:outer plaque of mitotic spindle pole body"/>
    <property type="evidence" value="ECO:0007669"/>
    <property type="project" value="TreeGrafter"/>
</dbReference>
<feature type="compositionally biased region" description="Basic and acidic residues" evidence="3">
    <location>
        <begin position="177"/>
        <end position="187"/>
    </location>
</feature>
<proteinExistence type="predicted"/>
<accession>A0A427YHF8</accession>
<feature type="compositionally biased region" description="Low complexity" evidence="3">
    <location>
        <begin position="635"/>
        <end position="648"/>
    </location>
</feature>
<sequence>MTPAWQTDELGEEWVESTSPPLDPIPLPTLPVPVPTMTKAESMRAKRGSLRMLGHAAARALPPSRSNSTSSQTRIISSHSVGGGIIPSGEFMVPPGSGLPSPPSSRSSSGNGPDPIADVPVGTFVVKDGVEDDRGRALAKAAGVKGRDIFGKNALEKMFEPPSPPPPPTEPLALSRRVSENGAEPRRPSHAYAPANPSRLSKSTTPSTVSTMSSAAPSEASPEVEQSDLANLVAEDDTMPAEDASLPAEDTGLFVDVDDLHRQDTETAGQAPPRDLTLRSGEVETDLSPLAQPDYPFTFAATVRSTSDGTGSGSATVRGGSQRIFEPSLEPLESGEPSHSTLNRRPQRGHGVSPIRSSRPGLRLFRSTYDTYTREHLSALVDSIAIEPSPSPPVSDPRDPRDWSPSRSLSDRSPSSSASRSGSGTMSSGGESRSSKRIRLSAPSPRRGPRDWGAQGRAMMDRIRVRAEESTTSASRSRTSGEDEHSDNVATIDYRDIPPSPPIEAFLSARPDRPAHRSNPSTTSSGYLRAAEEIMGRIKSRVVSDSASGVDSSPGIGGRRGLSPSDDDNLQIAGATSSRSNNGKGKGRTGPSPRRMLRRLSASEEIQRAADEDSDGFSSSPPARPPSGLPLRRPTSAASSSNTANATNGAPLSWRPSGSGSGGGNANINADDLNRFVSTTTIATTTTMSTSFVKHPGPRTTGKGMRMIRPDEVQGIVSDRVGKMRYDRESMRWVRESSLGKVDEAGESRAGGSEESEDIFAAMESLREDQAHSHEAENREARGAGGSEQEIAWDRTSEPRAFDDESDHLTESDVGPQSPGRSPPPRPTVHHANSAPAVLTPGPAPSAPMPIRSALRTRTSLPTPGLTPGVKKRTGFHEDLTPAPGDREGTASAGKRSVSFSDGRKSGKIRDLDMGVAQRIRAPELEKGGG</sequence>
<feature type="compositionally biased region" description="Polar residues" evidence="3">
    <location>
        <begin position="64"/>
        <end position="74"/>
    </location>
</feature>
<feature type="compositionally biased region" description="Polar residues" evidence="3">
    <location>
        <begin position="574"/>
        <end position="583"/>
    </location>
</feature>
<feature type="region of interest" description="Disordered" evidence="3">
    <location>
        <begin position="1"/>
        <end position="123"/>
    </location>
</feature>
<evidence type="ECO:0000256" key="2">
    <source>
        <dbReference type="ARBA" id="ARBA00022737"/>
    </source>
</evidence>
<evidence type="ECO:0000313" key="4">
    <source>
        <dbReference type="EMBL" id="RSH90364.1"/>
    </source>
</evidence>
<feature type="region of interest" description="Disordered" evidence="3">
    <location>
        <begin position="382"/>
        <end position="670"/>
    </location>
</feature>
<feature type="compositionally biased region" description="Pro residues" evidence="3">
    <location>
        <begin position="161"/>
        <end position="170"/>
    </location>
</feature>
<feature type="compositionally biased region" description="Low complexity" evidence="3">
    <location>
        <begin position="326"/>
        <end position="340"/>
    </location>
</feature>
<evidence type="ECO:0000313" key="5">
    <source>
        <dbReference type="Proteomes" id="UP000279259"/>
    </source>
</evidence>
<dbReference type="OrthoDB" id="7451790at2759"/>
<feature type="compositionally biased region" description="Basic and acidic residues" evidence="3">
    <location>
        <begin position="875"/>
        <end position="889"/>
    </location>
</feature>
<dbReference type="PANTHER" id="PTHR47566:SF1">
    <property type="entry name" value="PROTEIN NUD1"/>
    <property type="match status" value="1"/>
</dbReference>
<feature type="compositionally biased region" description="Pro residues" evidence="3">
    <location>
        <begin position="21"/>
        <end position="34"/>
    </location>
</feature>
<feature type="compositionally biased region" description="Basic and acidic residues" evidence="3">
    <location>
        <begin position="601"/>
        <end position="611"/>
    </location>
</feature>
<keyword evidence="1" id="KW-0433">Leucine-rich repeat</keyword>
<feature type="compositionally biased region" description="Basic and acidic residues" evidence="3">
    <location>
        <begin position="792"/>
        <end position="811"/>
    </location>
</feature>
<dbReference type="Proteomes" id="UP000279259">
    <property type="component" value="Unassembled WGS sequence"/>
</dbReference>
<name>A0A427YHF8_9TREE</name>
<feature type="compositionally biased region" description="Low complexity" evidence="3">
    <location>
        <begin position="201"/>
        <end position="223"/>
    </location>
</feature>
<dbReference type="STRING" id="1890683.A0A427YHF8"/>
<gene>
    <name evidence="4" type="ORF">EHS25_000969</name>
</gene>
<dbReference type="GO" id="GO:1902412">
    <property type="term" value="P:regulation of mitotic cytokinesis"/>
    <property type="evidence" value="ECO:0007669"/>
    <property type="project" value="TreeGrafter"/>
</dbReference>
<reference evidence="4 5" key="1">
    <citation type="submission" date="2018-11" db="EMBL/GenBank/DDBJ databases">
        <title>Genome sequence of Saitozyma podzolica DSM 27192.</title>
        <authorList>
            <person name="Aliyu H."/>
            <person name="Gorte O."/>
            <person name="Ochsenreither K."/>
        </authorList>
    </citation>
    <scope>NUCLEOTIDE SEQUENCE [LARGE SCALE GENOMIC DNA]</scope>
    <source>
        <strain evidence="4 5">DSM 27192</strain>
    </source>
</reference>
<feature type="region of interest" description="Disordered" evidence="3">
    <location>
        <begin position="737"/>
        <end position="915"/>
    </location>
</feature>
<organism evidence="4 5">
    <name type="scientific">Saitozyma podzolica</name>
    <dbReference type="NCBI Taxonomy" id="1890683"/>
    <lineage>
        <taxon>Eukaryota</taxon>
        <taxon>Fungi</taxon>
        <taxon>Dikarya</taxon>
        <taxon>Basidiomycota</taxon>
        <taxon>Agaricomycotina</taxon>
        <taxon>Tremellomycetes</taxon>
        <taxon>Tremellales</taxon>
        <taxon>Trimorphomycetaceae</taxon>
        <taxon>Saitozyma</taxon>
    </lineage>
</organism>
<dbReference type="PANTHER" id="PTHR47566">
    <property type="match status" value="1"/>
</dbReference>
<keyword evidence="5" id="KW-1185">Reference proteome</keyword>
<comment type="caution">
    <text evidence="4">The sequence shown here is derived from an EMBL/GenBank/DDBJ whole genome shotgun (WGS) entry which is preliminary data.</text>
</comment>
<feature type="compositionally biased region" description="Basic and acidic residues" evidence="3">
    <location>
        <begin position="146"/>
        <end position="159"/>
    </location>
</feature>
<dbReference type="AlphaFoldDB" id="A0A427YHF8"/>
<feature type="compositionally biased region" description="Basic and acidic residues" evidence="3">
    <location>
        <begin position="459"/>
        <end position="469"/>
    </location>
</feature>
<dbReference type="EMBL" id="RSCD01000010">
    <property type="protein sequence ID" value="RSH90364.1"/>
    <property type="molecule type" value="Genomic_DNA"/>
</dbReference>
<dbReference type="InterPro" id="IPR052574">
    <property type="entry name" value="CDIRP"/>
</dbReference>
<feature type="region of interest" description="Disordered" evidence="3">
    <location>
        <begin position="303"/>
        <end position="363"/>
    </location>
</feature>
<protein>
    <submittedName>
        <fullName evidence="4">Uncharacterized protein</fullName>
    </submittedName>
</protein>
<evidence type="ECO:0000256" key="3">
    <source>
        <dbReference type="SAM" id="MobiDB-lite"/>
    </source>
</evidence>
<feature type="compositionally biased region" description="Basic and acidic residues" evidence="3">
    <location>
        <begin position="765"/>
        <end position="782"/>
    </location>
</feature>
<feature type="compositionally biased region" description="Low complexity" evidence="3">
    <location>
        <begin position="94"/>
        <end position="115"/>
    </location>
</feature>
<feature type="region of interest" description="Disordered" evidence="3">
    <location>
        <begin position="146"/>
        <end position="279"/>
    </location>
</feature>
<dbReference type="GO" id="GO:0031028">
    <property type="term" value="P:septation initiation signaling"/>
    <property type="evidence" value="ECO:0007669"/>
    <property type="project" value="TreeGrafter"/>
</dbReference>
<evidence type="ECO:0000256" key="1">
    <source>
        <dbReference type="ARBA" id="ARBA00022614"/>
    </source>
</evidence>
<feature type="compositionally biased region" description="Basic and acidic residues" evidence="3">
    <location>
        <begin position="902"/>
        <end position="913"/>
    </location>
</feature>
<feature type="compositionally biased region" description="Low complexity" evidence="3">
    <location>
        <begin position="541"/>
        <end position="553"/>
    </location>
</feature>
<feature type="compositionally biased region" description="Low complexity" evidence="3">
    <location>
        <begin position="305"/>
        <end position="316"/>
    </location>
</feature>